<dbReference type="STRING" id="36087.A0A077ZHE5"/>
<comment type="similarity">
    <text evidence="2">Belongs to the synaptogyrin family.</text>
</comment>
<dbReference type="PANTHER" id="PTHR10838:SF20">
    <property type="entry name" value="SYNAPTOGYRIN"/>
    <property type="match status" value="1"/>
</dbReference>
<dbReference type="GO" id="GO:0031594">
    <property type="term" value="C:neuromuscular junction"/>
    <property type="evidence" value="ECO:0007669"/>
    <property type="project" value="TreeGrafter"/>
</dbReference>
<protein>
    <submittedName>
        <fullName evidence="10">Synaptogyrin 2</fullName>
    </submittedName>
</protein>
<evidence type="ECO:0000313" key="11">
    <source>
        <dbReference type="Proteomes" id="UP000030665"/>
    </source>
</evidence>
<dbReference type="OrthoDB" id="10041611at2759"/>
<keyword evidence="5 6" id="KW-0472">Membrane</keyword>
<dbReference type="AlphaFoldDB" id="A0A077ZHE5"/>
<name>A0A077ZHE5_TRITR</name>
<keyword evidence="4 8" id="KW-1133">Transmembrane helix</keyword>
<dbReference type="Proteomes" id="UP000030665">
    <property type="component" value="Unassembled WGS sequence"/>
</dbReference>
<accession>A0A077ZHE5</accession>
<reference evidence="10" key="2">
    <citation type="submission" date="2014-03" db="EMBL/GenBank/DDBJ databases">
        <title>The whipworm genome and dual-species transcriptomics of an intimate host-pathogen interaction.</title>
        <authorList>
            <person name="Foth B.J."/>
            <person name="Tsai I.J."/>
            <person name="Reid A.J."/>
            <person name="Bancroft A.J."/>
            <person name="Nichol S."/>
            <person name="Tracey A."/>
            <person name="Holroyd N."/>
            <person name="Cotton J.A."/>
            <person name="Stanley E.J."/>
            <person name="Zarowiecki M."/>
            <person name="Liu J.Z."/>
            <person name="Huckvale T."/>
            <person name="Cooper P.J."/>
            <person name="Grencis R.K."/>
            <person name="Berriman M."/>
        </authorList>
    </citation>
    <scope>NUCLEOTIDE SEQUENCE [LARGE SCALE GENOMIC DNA]</scope>
</reference>
<evidence type="ECO:0000256" key="2">
    <source>
        <dbReference type="ARBA" id="ARBA00010252"/>
    </source>
</evidence>
<dbReference type="InterPro" id="IPR008253">
    <property type="entry name" value="Marvel"/>
</dbReference>
<feature type="transmembrane region" description="Helical" evidence="8">
    <location>
        <begin position="85"/>
        <end position="105"/>
    </location>
</feature>
<sequence>MFAIIVFGTISSRAWFKKPDGHVICVFGESDGACTFSSGIGVLALLVCIALGISDALFENVSGVHTRRKIALADIGASDRRFNTCFTFSGVFTFFWFIVFCLLANKWSLTVLDSSMGFVASPCRAAITFSFFSVFSWGGLAYLAWKRYQEGVDNAFAPSYEQDFSASPYNYPTGYAEQPYQSSFPAVSQPGYAPPSGYEPPASSYQPPAY</sequence>
<reference evidence="10" key="1">
    <citation type="submission" date="2014-01" db="EMBL/GenBank/DDBJ databases">
        <authorList>
            <person name="Aslett M."/>
        </authorList>
    </citation>
    <scope>NUCLEOTIDE SEQUENCE</scope>
</reference>
<proteinExistence type="inferred from homology"/>
<keyword evidence="3 6" id="KW-0812">Transmembrane</keyword>
<gene>
    <name evidence="10" type="ORF">TTRE_0000812201</name>
</gene>
<evidence type="ECO:0000256" key="3">
    <source>
        <dbReference type="ARBA" id="ARBA00022692"/>
    </source>
</evidence>
<evidence type="ECO:0000259" key="9">
    <source>
        <dbReference type="PROSITE" id="PS51225"/>
    </source>
</evidence>
<dbReference type="PANTHER" id="PTHR10838">
    <property type="entry name" value="SYNAPTOGYRIN"/>
    <property type="match status" value="1"/>
</dbReference>
<dbReference type="PROSITE" id="PS51225">
    <property type="entry name" value="MARVEL"/>
    <property type="match status" value="1"/>
</dbReference>
<evidence type="ECO:0000256" key="8">
    <source>
        <dbReference type="SAM" id="Phobius"/>
    </source>
</evidence>
<dbReference type="InterPro" id="IPR016579">
    <property type="entry name" value="Synaptogyrin"/>
</dbReference>
<feature type="transmembrane region" description="Helical" evidence="8">
    <location>
        <begin position="125"/>
        <end position="145"/>
    </location>
</feature>
<organism evidence="10 11">
    <name type="scientific">Trichuris trichiura</name>
    <name type="common">Whipworm</name>
    <name type="synonym">Trichocephalus trichiurus</name>
    <dbReference type="NCBI Taxonomy" id="36087"/>
    <lineage>
        <taxon>Eukaryota</taxon>
        <taxon>Metazoa</taxon>
        <taxon>Ecdysozoa</taxon>
        <taxon>Nematoda</taxon>
        <taxon>Enoplea</taxon>
        <taxon>Dorylaimia</taxon>
        <taxon>Trichinellida</taxon>
        <taxon>Trichuridae</taxon>
        <taxon>Trichuris</taxon>
    </lineage>
</organism>
<evidence type="ECO:0000256" key="5">
    <source>
        <dbReference type="ARBA" id="ARBA00023136"/>
    </source>
</evidence>
<feature type="domain" description="MARVEL" evidence="9">
    <location>
        <begin position="1"/>
        <end position="149"/>
    </location>
</feature>
<evidence type="ECO:0000313" key="10">
    <source>
        <dbReference type="EMBL" id="CDW59782.1"/>
    </source>
</evidence>
<evidence type="ECO:0000256" key="7">
    <source>
        <dbReference type="SAM" id="MobiDB-lite"/>
    </source>
</evidence>
<feature type="region of interest" description="Disordered" evidence="7">
    <location>
        <begin position="180"/>
        <end position="210"/>
    </location>
</feature>
<evidence type="ECO:0000256" key="4">
    <source>
        <dbReference type="ARBA" id="ARBA00022989"/>
    </source>
</evidence>
<comment type="subcellular location">
    <subcellularLocation>
        <location evidence="1">Membrane</location>
        <topology evidence="1">Multi-pass membrane protein</topology>
    </subcellularLocation>
</comment>
<keyword evidence="11" id="KW-1185">Reference proteome</keyword>
<feature type="transmembrane region" description="Helical" evidence="8">
    <location>
        <begin position="38"/>
        <end position="58"/>
    </location>
</feature>
<evidence type="ECO:0000256" key="6">
    <source>
        <dbReference type="PROSITE-ProRule" id="PRU00581"/>
    </source>
</evidence>
<dbReference type="EMBL" id="HG806726">
    <property type="protein sequence ID" value="CDW59782.1"/>
    <property type="molecule type" value="Genomic_DNA"/>
</dbReference>
<dbReference type="GO" id="GO:0030672">
    <property type="term" value="C:synaptic vesicle membrane"/>
    <property type="evidence" value="ECO:0007669"/>
    <property type="project" value="TreeGrafter"/>
</dbReference>
<evidence type="ECO:0000256" key="1">
    <source>
        <dbReference type="ARBA" id="ARBA00004141"/>
    </source>
</evidence>